<reference evidence="5" key="1">
    <citation type="submission" date="2016-06" db="EMBL/GenBank/DDBJ databases">
        <authorList>
            <person name="Cuomo C."/>
            <person name="Litvintseva A."/>
            <person name="Heitman J."/>
            <person name="Chen Y."/>
            <person name="Sun S."/>
            <person name="Springer D."/>
            <person name="Dromer F."/>
            <person name="Young S."/>
            <person name="Zeng Q."/>
            <person name="Chapman S."/>
            <person name="Gujja S."/>
            <person name="Saif S."/>
            <person name="Birren B."/>
        </authorList>
    </citation>
    <scope>NUCLEOTIDE SEQUENCE</scope>
    <source>
        <strain evidence="5">CBS 7841</strain>
    </source>
</reference>
<organism evidence="5 6">
    <name type="scientific">Cryptococcus depauperatus CBS 7841</name>
    <dbReference type="NCBI Taxonomy" id="1295531"/>
    <lineage>
        <taxon>Eukaryota</taxon>
        <taxon>Fungi</taxon>
        <taxon>Dikarya</taxon>
        <taxon>Basidiomycota</taxon>
        <taxon>Agaricomycotina</taxon>
        <taxon>Tremellomycetes</taxon>
        <taxon>Tremellales</taxon>
        <taxon>Cryptococcaceae</taxon>
        <taxon>Cryptococcus</taxon>
    </lineage>
</organism>
<evidence type="ECO:0000313" key="5">
    <source>
        <dbReference type="EMBL" id="WVN88469.1"/>
    </source>
</evidence>
<evidence type="ECO:0000256" key="1">
    <source>
        <dbReference type="ARBA" id="ARBA00003548"/>
    </source>
</evidence>
<accession>A0A1E3IGI3</accession>
<comment type="similarity">
    <text evidence="2">Belongs to the RRG9 family.</text>
</comment>
<reference evidence="5" key="3">
    <citation type="submission" date="2024-01" db="EMBL/GenBank/DDBJ databases">
        <authorList>
            <person name="Coelho M.A."/>
            <person name="David-Palma M."/>
            <person name="Shea T."/>
            <person name="Sun S."/>
            <person name="Cuomo C.A."/>
            <person name="Heitman J."/>
        </authorList>
    </citation>
    <scope>NUCLEOTIDE SEQUENCE</scope>
    <source>
        <strain evidence="5">CBS 7841</strain>
    </source>
</reference>
<dbReference type="AlphaFoldDB" id="A0A1E3IGI3"/>
<evidence type="ECO:0000313" key="6">
    <source>
        <dbReference type="Proteomes" id="UP000094043"/>
    </source>
</evidence>
<evidence type="ECO:0000256" key="2">
    <source>
        <dbReference type="ARBA" id="ARBA00010895"/>
    </source>
</evidence>
<evidence type="ECO:0000256" key="3">
    <source>
        <dbReference type="ARBA" id="ARBA00013566"/>
    </source>
</evidence>
<dbReference type="VEuPathDB" id="FungiDB:L203_03820"/>
<dbReference type="RefSeq" id="XP_066069169.1">
    <property type="nucleotide sequence ID" value="XM_066213072.1"/>
</dbReference>
<dbReference type="PANTHER" id="PTHR13475">
    <property type="entry name" value="NEUGRIN"/>
    <property type="match status" value="1"/>
</dbReference>
<dbReference type="OrthoDB" id="5578174at2759"/>
<comment type="function">
    <text evidence="1">Required for respiratory activity and maintenance and expression of the mitochondrial genome.</text>
</comment>
<dbReference type="GO" id="GO:0005634">
    <property type="term" value="C:nucleus"/>
    <property type="evidence" value="ECO:0007669"/>
    <property type="project" value="TreeGrafter"/>
</dbReference>
<dbReference type="GeneID" id="91087890"/>
<dbReference type="Proteomes" id="UP000094043">
    <property type="component" value="Chromosome 4"/>
</dbReference>
<feature type="region of interest" description="Disordered" evidence="4">
    <location>
        <begin position="65"/>
        <end position="102"/>
    </location>
</feature>
<dbReference type="PANTHER" id="PTHR13475:SF3">
    <property type="entry name" value="NEUGRIN"/>
    <property type="match status" value="1"/>
</dbReference>
<dbReference type="EMBL" id="CP143787">
    <property type="protein sequence ID" value="WVN88469.1"/>
    <property type="molecule type" value="Genomic_DNA"/>
</dbReference>
<gene>
    <name evidence="5" type="ORF">L203_103680</name>
</gene>
<dbReference type="KEGG" id="cdep:91087890"/>
<protein>
    <recommendedName>
        <fullName evidence="3">Required for respiratory growth protein 9, mitochondrial</fullName>
    </recommendedName>
</protein>
<reference evidence="5" key="2">
    <citation type="journal article" date="2022" name="Elife">
        <title>Obligate sexual reproduction of a homothallic fungus closely related to the Cryptococcus pathogenic species complex.</title>
        <authorList>
            <person name="Passer A.R."/>
            <person name="Clancey S.A."/>
            <person name="Shea T."/>
            <person name="David-Palma M."/>
            <person name="Averette A.F."/>
            <person name="Boekhout T."/>
            <person name="Porcel B.M."/>
            <person name="Nowrousian M."/>
            <person name="Cuomo C.A."/>
            <person name="Sun S."/>
            <person name="Heitman J."/>
            <person name="Coelho M.A."/>
        </authorList>
    </citation>
    <scope>NUCLEOTIDE SEQUENCE</scope>
    <source>
        <strain evidence="5">CBS 7841</strain>
    </source>
</reference>
<dbReference type="Pfam" id="PF12824">
    <property type="entry name" value="MRP-L20"/>
    <property type="match status" value="1"/>
</dbReference>
<feature type="compositionally biased region" description="Basic residues" evidence="4">
    <location>
        <begin position="75"/>
        <end position="85"/>
    </location>
</feature>
<sequence length="236" mass="26638">MTSCLASSSSVRPRVKQIMCHICGQREHIFSKSFVLSSKTFLPKSEFSAIVSQAQQDVFVEQTHIKETSSATSKQQKKSRSKGKMTYRPLLRPPPSPRHAVERMPAPVPLEENLYAEQRSEQALRGPWEPTKKLTFSAMAGLRTLHSLDPERFSRTMLSQKFGISREAVSRILRSKFREKSSENGNDLELKGTVGANRAGKSTLRGTKWDIEPETSEKFSPVLAILQAYGRSKRNR</sequence>
<proteinExistence type="inferred from homology"/>
<keyword evidence="6" id="KW-1185">Reference proteome</keyword>
<evidence type="ECO:0000256" key="4">
    <source>
        <dbReference type="SAM" id="MobiDB-lite"/>
    </source>
</evidence>
<dbReference type="InterPro" id="IPR010487">
    <property type="entry name" value="NGRN/Rrg9"/>
</dbReference>
<name>A0A1E3IGI3_9TREE</name>